<dbReference type="Proteomes" id="UP000233551">
    <property type="component" value="Unassembled WGS sequence"/>
</dbReference>
<sequence length="94" mass="10405">MGLRRNPPHNREGGELLWRFLSYMENSESGCWRNKSNPGPGRECGRAGMVHHPASAGERTARPGRAGQRDPHDGDVSAHRRARHGLVSSSHLMV</sequence>
<protein>
    <submittedName>
        <fullName evidence="2">Uncharacterized protein</fullName>
    </submittedName>
</protein>
<dbReference type="AlphaFoldDB" id="A0A2I0JIA6"/>
<dbReference type="EMBL" id="PGOL01001648">
    <property type="protein sequence ID" value="PKI55985.1"/>
    <property type="molecule type" value="Genomic_DNA"/>
</dbReference>
<proteinExistence type="predicted"/>
<feature type="compositionally biased region" description="Basic and acidic residues" evidence="1">
    <location>
        <begin position="67"/>
        <end position="78"/>
    </location>
</feature>
<accession>A0A2I0JIA6</accession>
<reference evidence="2 3" key="1">
    <citation type="submission" date="2017-11" db="EMBL/GenBank/DDBJ databases">
        <title>De-novo sequencing of pomegranate (Punica granatum L.) genome.</title>
        <authorList>
            <person name="Akparov Z."/>
            <person name="Amiraslanov A."/>
            <person name="Hajiyeva S."/>
            <person name="Abbasov M."/>
            <person name="Kaur K."/>
            <person name="Hamwieh A."/>
            <person name="Solovyev V."/>
            <person name="Salamov A."/>
            <person name="Braich B."/>
            <person name="Kosarev P."/>
            <person name="Mahmoud A."/>
            <person name="Hajiyev E."/>
            <person name="Babayeva S."/>
            <person name="Izzatullayeva V."/>
            <person name="Mammadov A."/>
            <person name="Mammadov A."/>
            <person name="Sharifova S."/>
            <person name="Ojaghi J."/>
            <person name="Eynullazada K."/>
            <person name="Bayramov B."/>
            <person name="Abdulazimova A."/>
            <person name="Shahmuradov I."/>
        </authorList>
    </citation>
    <scope>NUCLEOTIDE SEQUENCE [LARGE SCALE GENOMIC DNA]</scope>
    <source>
        <strain evidence="3">cv. AG2017</strain>
        <tissue evidence="2">Leaf</tissue>
    </source>
</reference>
<evidence type="ECO:0000313" key="2">
    <source>
        <dbReference type="EMBL" id="PKI55985.1"/>
    </source>
</evidence>
<gene>
    <name evidence="2" type="ORF">CRG98_023613</name>
</gene>
<name>A0A2I0JIA6_PUNGR</name>
<evidence type="ECO:0000256" key="1">
    <source>
        <dbReference type="SAM" id="MobiDB-lite"/>
    </source>
</evidence>
<evidence type="ECO:0000313" key="3">
    <source>
        <dbReference type="Proteomes" id="UP000233551"/>
    </source>
</evidence>
<comment type="caution">
    <text evidence="2">The sequence shown here is derived from an EMBL/GenBank/DDBJ whole genome shotgun (WGS) entry which is preliminary data.</text>
</comment>
<organism evidence="2 3">
    <name type="scientific">Punica granatum</name>
    <name type="common">Pomegranate</name>
    <dbReference type="NCBI Taxonomy" id="22663"/>
    <lineage>
        <taxon>Eukaryota</taxon>
        <taxon>Viridiplantae</taxon>
        <taxon>Streptophyta</taxon>
        <taxon>Embryophyta</taxon>
        <taxon>Tracheophyta</taxon>
        <taxon>Spermatophyta</taxon>
        <taxon>Magnoliopsida</taxon>
        <taxon>eudicotyledons</taxon>
        <taxon>Gunneridae</taxon>
        <taxon>Pentapetalae</taxon>
        <taxon>rosids</taxon>
        <taxon>malvids</taxon>
        <taxon>Myrtales</taxon>
        <taxon>Lythraceae</taxon>
        <taxon>Punica</taxon>
    </lineage>
</organism>
<feature type="region of interest" description="Disordered" evidence="1">
    <location>
        <begin position="35"/>
        <end position="94"/>
    </location>
</feature>
<keyword evidence="3" id="KW-1185">Reference proteome</keyword>